<sequence length="394" mass="43450">EDIALPTERVLGMLLILLAISIATLLISIHPFITYPVTMLLLPRKETKPQNREFRPSLALCMSVFNEGKVITAKVRNLLEMKAAYSPAASIHIYVDGADDDTASQLRQFGEAIDLVVSTDRNGKTYGLNLLMQRCESELMCFTDGNVVTPVDGLIELASHFADPQIGCVSGRLDYSNAGETSTSAAGTLYWRFEEALKAIESTTTGVIGVDGAFFMIRRAAYEPAPPHLIDDLYVSLAALTRGYRVISAPEVVVYERSAVRWEEEFRRKRRIACQAFNVHRALWPRLRKLPAVTFYGYVSHRLLKWLSPFFALAGILTGALAVYLAISTTKFVLLCSAAIAILAFCLLIRARPLLIVFSGLTSLAGVAMGVLDSIFSNRTYTVWTPAMSVRPGD</sequence>
<reference evidence="5 6" key="1">
    <citation type="submission" date="2021-07" db="EMBL/GenBank/DDBJ databases">
        <title>Stakelama flava sp. nov., a novel endophytic bacterium isolated from branch of Kandelia candel.</title>
        <authorList>
            <person name="Tuo L."/>
        </authorList>
    </citation>
    <scope>NUCLEOTIDE SEQUENCE [LARGE SCALE GENOMIC DNA]</scope>
    <source>
        <strain evidence="5 6">CBK3Z-3</strain>
    </source>
</reference>
<name>A0ABS6XNS4_9SPHN</name>
<dbReference type="RefSeq" id="WP_219238953.1">
    <property type="nucleotide sequence ID" value="NZ_JAHWZX010000014.1"/>
</dbReference>
<keyword evidence="4" id="KW-0812">Transmembrane</keyword>
<evidence type="ECO:0000313" key="5">
    <source>
        <dbReference type="EMBL" id="MBW4331826.1"/>
    </source>
</evidence>
<dbReference type="GO" id="GO:0016757">
    <property type="term" value="F:glycosyltransferase activity"/>
    <property type="evidence" value="ECO:0007669"/>
    <property type="project" value="UniProtKB-KW"/>
</dbReference>
<evidence type="ECO:0000256" key="3">
    <source>
        <dbReference type="ARBA" id="ARBA00022679"/>
    </source>
</evidence>
<comment type="caution">
    <text evidence="5">The sequence shown here is derived from an EMBL/GenBank/DDBJ whole genome shotgun (WGS) entry which is preliminary data.</text>
</comment>
<feature type="non-terminal residue" evidence="5">
    <location>
        <position position="1"/>
    </location>
</feature>
<dbReference type="EMBL" id="JAHWZX010000014">
    <property type="protein sequence ID" value="MBW4331826.1"/>
    <property type="molecule type" value="Genomic_DNA"/>
</dbReference>
<gene>
    <name evidence="5" type="ORF">KY084_13210</name>
</gene>
<keyword evidence="6" id="KW-1185">Reference proteome</keyword>
<dbReference type="Pfam" id="PF13641">
    <property type="entry name" value="Glyco_tranf_2_3"/>
    <property type="match status" value="1"/>
</dbReference>
<organism evidence="5 6">
    <name type="scientific">Stakelama flava</name>
    <dbReference type="NCBI Taxonomy" id="2860338"/>
    <lineage>
        <taxon>Bacteria</taxon>
        <taxon>Pseudomonadati</taxon>
        <taxon>Pseudomonadota</taxon>
        <taxon>Alphaproteobacteria</taxon>
        <taxon>Sphingomonadales</taxon>
        <taxon>Sphingomonadaceae</taxon>
        <taxon>Stakelama</taxon>
    </lineage>
</organism>
<keyword evidence="4" id="KW-0472">Membrane</keyword>
<proteinExistence type="inferred from homology"/>
<dbReference type="EC" id="2.4.-.-" evidence="5"/>
<keyword evidence="2 5" id="KW-0328">Glycosyltransferase</keyword>
<feature type="transmembrane region" description="Helical" evidence="4">
    <location>
        <begin position="306"/>
        <end position="326"/>
    </location>
</feature>
<comment type="similarity">
    <text evidence="1">Belongs to the glycosyltransferase 2 family.</text>
</comment>
<accession>A0ABS6XNS4</accession>
<feature type="transmembrane region" description="Helical" evidence="4">
    <location>
        <begin position="354"/>
        <end position="376"/>
    </location>
</feature>
<dbReference type="PANTHER" id="PTHR43630">
    <property type="entry name" value="POLY-BETA-1,6-N-ACETYL-D-GLUCOSAMINE SYNTHASE"/>
    <property type="match status" value="1"/>
</dbReference>
<evidence type="ECO:0000256" key="1">
    <source>
        <dbReference type="ARBA" id="ARBA00006739"/>
    </source>
</evidence>
<feature type="transmembrane region" description="Helical" evidence="4">
    <location>
        <begin position="332"/>
        <end position="349"/>
    </location>
</feature>
<dbReference type="PANTHER" id="PTHR43630:SF1">
    <property type="entry name" value="POLY-BETA-1,6-N-ACETYL-D-GLUCOSAMINE SYNTHASE"/>
    <property type="match status" value="1"/>
</dbReference>
<keyword evidence="4" id="KW-1133">Transmembrane helix</keyword>
<evidence type="ECO:0000256" key="2">
    <source>
        <dbReference type="ARBA" id="ARBA00022676"/>
    </source>
</evidence>
<evidence type="ECO:0000313" key="6">
    <source>
        <dbReference type="Proteomes" id="UP001197214"/>
    </source>
</evidence>
<protein>
    <submittedName>
        <fullName evidence="5">Glycosyltransferase</fullName>
        <ecNumber evidence="5">2.4.-.-</ecNumber>
    </submittedName>
</protein>
<evidence type="ECO:0000256" key="4">
    <source>
        <dbReference type="SAM" id="Phobius"/>
    </source>
</evidence>
<dbReference type="Proteomes" id="UP001197214">
    <property type="component" value="Unassembled WGS sequence"/>
</dbReference>
<keyword evidence="3 5" id="KW-0808">Transferase</keyword>
<feature type="transmembrane region" description="Helical" evidence="4">
    <location>
        <begin position="12"/>
        <end position="42"/>
    </location>
</feature>